<gene>
    <name evidence="3" type="ORF">FKV23_00695</name>
</gene>
<keyword evidence="2" id="KW-0812">Transmembrane</keyword>
<organism evidence="3 4">
    <name type="scientific">Marilutibacter alkalisoli</name>
    <dbReference type="NCBI Taxonomy" id="2591633"/>
    <lineage>
        <taxon>Bacteria</taxon>
        <taxon>Pseudomonadati</taxon>
        <taxon>Pseudomonadota</taxon>
        <taxon>Gammaproteobacteria</taxon>
        <taxon>Lysobacterales</taxon>
        <taxon>Lysobacteraceae</taxon>
        <taxon>Marilutibacter</taxon>
    </lineage>
</organism>
<dbReference type="KEGG" id="lyj:FKV23_00695"/>
<keyword evidence="2" id="KW-0472">Membrane</keyword>
<dbReference type="Proteomes" id="UP000317199">
    <property type="component" value="Chromosome"/>
</dbReference>
<evidence type="ECO:0000256" key="1">
    <source>
        <dbReference type="SAM" id="MobiDB-lite"/>
    </source>
</evidence>
<feature type="compositionally biased region" description="Basic and acidic residues" evidence="1">
    <location>
        <begin position="1"/>
        <end position="26"/>
    </location>
</feature>
<evidence type="ECO:0000313" key="4">
    <source>
        <dbReference type="Proteomes" id="UP000317199"/>
    </source>
</evidence>
<protein>
    <submittedName>
        <fullName evidence="3">Uncharacterized protein</fullName>
    </submittedName>
</protein>
<name>A0A514BN35_9GAMM</name>
<proteinExistence type="predicted"/>
<accession>A0A514BN35</accession>
<keyword evidence="2" id="KW-1133">Transmembrane helix</keyword>
<feature type="region of interest" description="Disordered" evidence="1">
    <location>
        <begin position="1"/>
        <end position="36"/>
    </location>
</feature>
<feature type="transmembrane region" description="Helical" evidence="2">
    <location>
        <begin position="114"/>
        <end position="133"/>
    </location>
</feature>
<reference evidence="3 4" key="1">
    <citation type="submission" date="2019-06" db="EMBL/GenBank/DDBJ databases">
        <title>Lysobacter alkalisoli sp. nov. isolated from saline-alkali soil.</title>
        <authorList>
            <person name="Sun J.-Q."/>
            <person name="Xu L."/>
        </authorList>
    </citation>
    <scope>NUCLEOTIDE SEQUENCE [LARGE SCALE GENOMIC DNA]</scope>
    <source>
        <strain evidence="3 4">SJ-36</strain>
    </source>
</reference>
<dbReference type="AlphaFoldDB" id="A0A514BN35"/>
<dbReference type="OrthoDB" id="9905055at2"/>
<feature type="transmembrane region" description="Helical" evidence="2">
    <location>
        <begin position="84"/>
        <end position="102"/>
    </location>
</feature>
<dbReference type="EMBL" id="CP041242">
    <property type="protein sequence ID" value="QDH68793.1"/>
    <property type="molecule type" value="Genomic_DNA"/>
</dbReference>
<sequence>MNIRHPDPNPDPAQVREARRQAEAEQARTGTEPTDPAIDRYRAVYHAVRSAPLPEPPPTFALQMERLTRDHDERAGIEAWLMRLLPVLALAALAAWGGGAVLDGLQASLAQWRALPWPMLVAAAAGLGGAWVLDRLLQGSRPGPGGQASTGN</sequence>
<keyword evidence="4" id="KW-1185">Reference proteome</keyword>
<evidence type="ECO:0000256" key="2">
    <source>
        <dbReference type="SAM" id="Phobius"/>
    </source>
</evidence>
<evidence type="ECO:0000313" key="3">
    <source>
        <dbReference type="EMBL" id="QDH68793.1"/>
    </source>
</evidence>
<dbReference type="RefSeq" id="WP_141622136.1">
    <property type="nucleotide sequence ID" value="NZ_CP041242.1"/>
</dbReference>